<organism evidence="3 4">
    <name type="scientific">Parapedobacter defluvii</name>
    <dbReference type="NCBI Taxonomy" id="2045106"/>
    <lineage>
        <taxon>Bacteria</taxon>
        <taxon>Pseudomonadati</taxon>
        <taxon>Bacteroidota</taxon>
        <taxon>Sphingobacteriia</taxon>
        <taxon>Sphingobacteriales</taxon>
        <taxon>Sphingobacteriaceae</taxon>
        <taxon>Parapedobacter</taxon>
    </lineage>
</organism>
<dbReference type="InterPro" id="IPR046517">
    <property type="entry name" value="DUF6695"/>
</dbReference>
<gene>
    <name evidence="3" type="ORF">GCM10011386_10680</name>
</gene>
<evidence type="ECO:0000259" key="1">
    <source>
        <dbReference type="Pfam" id="PF20405"/>
    </source>
</evidence>
<comment type="caution">
    <text evidence="3">The sequence shown here is derived from an EMBL/GenBank/DDBJ whole genome shotgun (WGS) entry which is preliminary data.</text>
</comment>
<name>A0ABQ1LA05_9SPHI</name>
<dbReference type="EMBL" id="BMIK01000002">
    <property type="protein sequence ID" value="GGC20636.1"/>
    <property type="molecule type" value="Genomic_DNA"/>
</dbReference>
<dbReference type="RefSeq" id="WP_188748244.1">
    <property type="nucleotide sequence ID" value="NZ_BMIK01000002.1"/>
</dbReference>
<feature type="domain" description="Type VI secretion system effector TseH-like" evidence="2">
    <location>
        <begin position="12"/>
        <end position="174"/>
    </location>
</feature>
<evidence type="ECO:0000259" key="2">
    <source>
        <dbReference type="Pfam" id="PF25218"/>
    </source>
</evidence>
<sequence length="353" mass="39357">MEDLLEENQDLALVIAWPDKTARGDEQWMALLKKLGIVKNLNFKVGHAAIVLVQRHSGQLAYFDFGRYITPRGYGRARSAASDPRLAITVQAQIDPTGHIDNLPAILAELRRMEDATHGGDRLFFSIANGLSFERATQFARKLVDEGPIKYGALARGNNSCSRFVAQVLLAGWAAGNPARRRVLRPESLKPSPMSNVVNASPDGFVYCYHEGGLASKRMTRWRSLRFQVDLLLHNLSVHKAKKLPCDQEPGNMAEPKRPSSIPANAQWLGGIGEGAWYALESNPKYGTLLVLRYGADGQVDYQVSCQANDGIDPSLPHQFTYHCHYQRHVIIQGEQQFLLETCERSESYVRTA</sequence>
<reference evidence="4" key="1">
    <citation type="journal article" date="2019" name="Int. J. Syst. Evol. Microbiol.">
        <title>The Global Catalogue of Microorganisms (GCM) 10K type strain sequencing project: providing services to taxonomists for standard genome sequencing and annotation.</title>
        <authorList>
            <consortium name="The Broad Institute Genomics Platform"/>
            <consortium name="The Broad Institute Genome Sequencing Center for Infectious Disease"/>
            <person name="Wu L."/>
            <person name="Ma J."/>
        </authorList>
    </citation>
    <scope>NUCLEOTIDE SEQUENCE [LARGE SCALE GENOMIC DNA]</scope>
    <source>
        <strain evidence="4">CGMCC 1.15342</strain>
    </source>
</reference>
<proteinExistence type="predicted"/>
<dbReference type="Pfam" id="PF20405">
    <property type="entry name" value="DUF6695"/>
    <property type="match status" value="1"/>
</dbReference>
<dbReference type="InterPro" id="IPR057382">
    <property type="entry name" value="TseH"/>
</dbReference>
<dbReference type="Proteomes" id="UP000597338">
    <property type="component" value="Unassembled WGS sequence"/>
</dbReference>
<feature type="domain" description="DUF6695" evidence="1">
    <location>
        <begin position="266"/>
        <end position="341"/>
    </location>
</feature>
<evidence type="ECO:0000313" key="3">
    <source>
        <dbReference type="EMBL" id="GGC20636.1"/>
    </source>
</evidence>
<accession>A0ABQ1LA05</accession>
<keyword evidence="4" id="KW-1185">Reference proteome</keyword>
<dbReference type="Pfam" id="PF25218">
    <property type="entry name" value="TseH"/>
    <property type="match status" value="1"/>
</dbReference>
<evidence type="ECO:0000313" key="4">
    <source>
        <dbReference type="Proteomes" id="UP000597338"/>
    </source>
</evidence>
<protein>
    <submittedName>
        <fullName evidence="3">Uncharacterized protein</fullName>
    </submittedName>
</protein>